<dbReference type="Gene3D" id="1.20.1070.10">
    <property type="entry name" value="Rhodopsin 7-helix transmembrane proteins"/>
    <property type="match status" value="1"/>
</dbReference>
<evidence type="ECO:0008006" key="4">
    <source>
        <dbReference type="Google" id="ProtNLM"/>
    </source>
</evidence>
<dbReference type="AlphaFoldDB" id="A0A3S1BE26"/>
<dbReference type="SUPFAM" id="SSF81321">
    <property type="entry name" value="Family A G protein-coupled receptor-like"/>
    <property type="match status" value="1"/>
</dbReference>
<gene>
    <name evidence="2" type="ORF">EGW08_010402</name>
</gene>
<reference evidence="2 3" key="1">
    <citation type="submission" date="2019-01" db="EMBL/GenBank/DDBJ databases">
        <title>A draft genome assembly of the solar-powered sea slug Elysia chlorotica.</title>
        <authorList>
            <person name="Cai H."/>
            <person name="Li Q."/>
            <person name="Fang X."/>
            <person name="Li J."/>
            <person name="Curtis N.E."/>
            <person name="Altenburger A."/>
            <person name="Shibata T."/>
            <person name="Feng M."/>
            <person name="Maeda T."/>
            <person name="Schwartz J.A."/>
            <person name="Shigenobu S."/>
            <person name="Lundholm N."/>
            <person name="Nishiyama T."/>
            <person name="Yang H."/>
            <person name="Hasebe M."/>
            <person name="Li S."/>
            <person name="Pierce S.K."/>
            <person name="Wang J."/>
        </authorList>
    </citation>
    <scope>NUCLEOTIDE SEQUENCE [LARGE SCALE GENOMIC DNA]</scope>
    <source>
        <strain evidence="2">EC2010</strain>
        <tissue evidence="2">Whole organism of an adult</tissue>
    </source>
</reference>
<evidence type="ECO:0000313" key="3">
    <source>
        <dbReference type="Proteomes" id="UP000271974"/>
    </source>
</evidence>
<feature type="non-terminal residue" evidence="2">
    <location>
        <position position="1"/>
    </location>
</feature>
<evidence type="ECO:0000256" key="1">
    <source>
        <dbReference type="SAM" id="MobiDB-lite"/>
    </source>
</evidence>
<sequence length="234" mass="26078">AEATSTGGGVSAFQSEEQIADAQDAQEPQEPPDPALYKGSTLSATKSLLRSFKSERSLSRRATASIFLSTATFILCLSPLSALLLTEAWFPDAIENSVHRWHLWLTLLRTTVDPFLFARSVPSFRLQYGTTILKWENRWRWFHKLRALCVYVTCYMDMAAVDDARERMDRKKRVSPAQLRIGDKISGTFTPGEVTNASAKNSCDGQEGSYHEPVTDRLSLALRNKKLSLGGTSV</sequence>
<dbReference type="Proteomes" id="UP000271974">
    <property type="component" value="Unassembled WGS sequence"/>
</dbReference>
<feature type="compositionally biased region" description="Gly residues" evidence="1">
    <location>
        <begin position="1"/>
        <end position="10"/>
    </location>
</feature>
<feature type="compositionally biased region" description="Low complexity" evidence="1">
    <location>
        <begin position="16"/>
        <end position="28"/>
    </location>
</feature>
<comment type="caution">
    <text evidence="2">The sequence shown here is derived from an EMBL/GenBank/DDBJ whole genome shotgun (WGS) entry which is preliminary data.</text>
</comment>
<accession>A0A3S1BE26</accession>
<feature type="region of interest" description="Disordered" evidence="1">
    <location>
        <begin position="1"/>
        <end position="37"/>
    </location>
</feature>
<keyword evidence="3" id="KW-1185">Reference proteome</keyword>
<evidence type="ECO:0000313" key="2">
    <source>
        <dbReference type="EMBL" id="RUS81841.1"/>
    </source>
</evidence>
<proteinExistence type="predicted"/>
<name>A0A3S1BE26_ELYCH</name>
<protein>
    <recommendedName>
        <fullName evidence="4">G-protein coupled receptors family 1 profile domain-containing protein</fullName>
    </recommendedName>
</protein>
<organism evidence="2 3">
    <name type="scientific">Elysia chlorotica</name>
    <name type="common">Eastern emerald elysia</name>
    <name type="synonym">Sea slug</name>
    <dbReference type="NCBI Taxonomy" id="188477"/>
    <lineage>
        <taxon>Eukaryota</taxon>
        <taxon>Metazoa</taxon>
        <taxon>Spiralia</taxon>
        <taxon>Lophotrochozoa</taxon>
        <taxon>Mollusca</taxon>
        <taxon>Gastropoda</taxon>
        <taxon>Heterobranchia</taxon>
        <taxon>Euthyneura</taxon>
        <taxon>Panpulmonata</taxon>
        <taxon>Sacoglossa</taxon>
        <taxon>Placobranchoidea</taxon>
        <taxon>Plakobranchidae</taxon>
        <taxon>Elysia</taxon>
    </lineage>
</organism>
<dbReference type="EMBL" id="RQTK01000318">
    <property type="protein sequence ID" value="RUS81841.1"/>
    <property type="molecule type" value="Genomic_DNA"/>
</dbReference>